<gene>
    <name evidence="20" type="primary">murB</name>
    <name evidence="22" type="ORF">A3196_18660</name>
</gene>
<evidence type="ECO:0000256" key="16">
    <source>
        <dbReference type="ARBA" id="ARBA00023306"/>
    </source>
</evidence>
<keyword evidence="9 20" id="KW-0132">Cell division</keyword>
<comment type="subcellular location">
    <subcellularLocation>
        <location evidence="3 20">Cytoplasm</location>
    </subcellularLocation>
</comment>
<evidence type="ECO:0000313" key="22">
    <source>
        <dbReference type="EMBL" id="ODB94540.1"/>
    </source>
</evidence>
<evidence type="ECO:0000256" key="10">
    <source>
        <dbReference type="ARBA" id="ARBA00022630"/>
    </source>
</evidence>
<dbReference type="InterPro" id="IPR036635">
    <property type="entry name" value="MurB_C_sf"/>
</dbReference>
<keyword evidence="14 20" id="KW-0573">Peptidoglycan synthesis</keyword>
<evidence type="ECO:0000313" key="23">
    <source>
        <dbReference type="Proteomes" id="UP000094849"/>
    </source>
</evidence>
<dbReference type="HAMAP" id="MF_00037">
    <property type="entry name" value="MurB"/>
    <property type="match status" value="1"/>
</dbReference>
<protein>
    <recommendedName>
        <fullName evidence="7 20">UDP-N-acetylenolpyruvoylglucosamine reductase</fullName>
        <ecNumber evidence="6 20">1.3.1.98</ecNumber>
    </recommendedName>
    <alternativeName>
        <fullName evidence="18 20">UDP-N-acetylmuramate dehydrogenase</fullName>
    </alternativeName>
</protein>
<comment type="caution">
    <text evidence="22">The sequence shown here is derived from an EMBL/GenBank/DDBJ whole genome shotgun (WGS) entry which is preliminary data.</text>
</comment>
<keyword evidence="12 20" id="KW-0521">NADP</keyword>
<feature type="active site" description="Proton donor" evidence="20">
    <location>
        <position position="221"/>
    </location>
</feature>
<evidence type="ECO:0000256" key="15">
    <source>
        <dbReference type="ARBA" id="ARBA00023002"/>
    </source>
</evidence>
<dbReference type="GO" id="GO:0071949">
    <property type="term" value="F:FAD binding"/>
    <property type="evidence" value="ECO:0007669"/>
    <property type="project" value="InterPro"/>
</dbReference>
<comment type="pathway">
    <text evidence="4 20">Cell wall biogenesis; peptidoglycan biosynthesis.</text>
</comment>
<evidence type="ECO:0000256" key="19">
    <source>
        <dbReference type="ARBA" id="ARBA00048914"/>
    </source>
</evidence>
<dbReference type="OrthoDB" id="9804753at2"/>
<keyword evidence="13 20" id="KW-0133">Cell shape</keyword>
<evidence type="ECO:0000256" key="9">
    <source>
        <dbReference type="ARBA" id="ARBA00022618"/>
    </source>
</evidence>
<dbReference type="EMBL" id="LVJZ01000004">
    <property type="protein sequence ID" value="ODB94540.1"/>
    <property type="molecule type" value="Genomic_DNA"/>
</dbReference>
<dbReference type="NCBIfam" id="NF010480">
    <property type="entry name" value="PRK13905.1"/>
    <property type="match status" value="1"/>
</dbReference>
<dbReference type="STRING" id="1818881.A3196_18660"/>
<evidence type="ECO:0000256" key="13">
    <source>
        <dbReference type="ARBA" id="ARBA00022960"/>
    </source>
</evidence>
<feature type="active site" evidence="20">
    <location>
        <position position="172"/>
    </location>
</feature>
<proteinExistence type="inferred from homology"/>
<dbReference type="AlphaFoldDB" id="A0A1E2UJL0"/>
<name>A0A1E2UJL0_9GAMM</name>
<keyword evidence="11 20" id="KW-0274">FAD</keyword>
<dbReference type="Proteomes" id="UP000094849">
    <property type="component" value="Unassembled WGS sequence"/>
</dbReference>
<evidence type="ECO:0000256" key="2">
    <source>
        <dbReference type="ARBA" id="ARBA00003921"/>
    </source>
</evidence>
<evidence type="ECO:0000256" key="8">
    <source>
        <dbReference type="ARBA" id="ARBA00022490"/>
    </source>
</evidence>
<accession>A0A1E2UJL0</accession>
<feature type="domain" description="FAD-binding PCMH-type" evidence="21">
    <location>
        <begin position="28"/>
        <end position="217"/>
    </location>
</feature>
<evidence type="ECO:0000256" key="7">
    <source>
        <dbReference type="ARBA" id="ARBA00015188"/>
    </source>
</evidence>
<dbReference type="Pfam" id="PF01565">
    <property type="entry name" value="FAD_binding_4"/>
    <property type="match status" value="1"/>
</dbReference>
<evidence type="ECO:0000256" key="3">
    <source>
        <dbReference type="ARBA" id="ARBA00004496"/>
    </source>
</evidence>
<dbReference type="Gene3D" id="3.90.78.10">
    <property type="entry name" value="UDP-N-acetylenolpyruvoylglucosamine reductase, C-terminal domain"/>
    <property type="match status" value="1"/>
</dbReference>
<keyword evidence="8 20" id="KW-0963">Cytoplasm</keyword>
<evidence type="ECO:0000259" key="21">
    <source>
        <dbReference type="PROSITE" id="PS51387"/>
    </source>
</evidence>
<dbReference type="GO" id="GO:0008762">
    <property type="term" value="F:UDP-N-acetylmuramate dehydrogenase activity"/>
    <property type="evidence" value="ECO:0007669"/>
    <property type="project" value="UniProtKB-UniRule"/>
</dbReference>
<evidence type="ECO:0000256" key="12">
    <source>
        <dbReference type="ARBA" id="ARBA00022857"/>
    </source>
</evidence>
<dbReference type="Gene3D" id="3.30.465.10">
    <property type="match status" value="1"/>
</dbReference>
<dbReference type="InterPro" id="IPR016167">
    <property type="entry name" value="FAD-bd_PCMH_sub1"/>
</dbReference>
<dbReference type="GO" id="GO:0008360">
    <property type="term" value="P:regulation of cell shape"/>
    <property type="evidence" value="ECO:0007669"/>
    <property type="project" value="UniProtKB-KW"/>
</dbReference>
<dbReference type="SUPFAM" id="SSF56176">
    <property type="entry name" value="FAD-binding/transporter-associated domain-like"/>
    <property type="match status" value="1"/>
</dbReference>
<dbReference type="GO" id="GO:0051301">
    <property type="term" value="P:cell division"/>
    <property type="evidence" value="ECO:0007669"/>
    <property type="project" value="UniProtKB-KW"/>
</dbReference>
<dbReference type="EC" id="1.3.1.98" evidence="6 20"/>
<keyword evidence="16 20" id="KW-0131">Cell cycle</keyword>
<dbReference type="GO" id="GO:0009252">
    <property type="term" value="P:peptidoglycan biosynthetic process"/>
    <property type="evidence" value="ECO:0007669"/>
    <property type="project" value="UniProtKB-UniRule"/>
</dbReference>
<evidence type="ECO:0000256" key="6">
    <source>
        <dbReference type="ARBA" id="ARBA00012518"/>
    </source>
</evidence>
<dbReference type="InterPro" id="IPR011601">
    <property type="entry name" value="MurB_C"/>
</dbReference>
<feature type="active site" evidence="20">
    <location>
        <position position="291"/>
    </location>
</feature>
<dbReference type="InterPro" id="IPR006094">
    <property type="entry name" value="Oxid_FAD_bind_N"/>
</dbReference>
<keyword evidence="15 20" id="KW-0560">Oxidoreductase</keyword>
<dbReference type="InterPro" id="IPR016166">
    <property type="entry name" value="FAD-bd_PCMH"/>
</dbReference>
<dbReference type="Gene3D" id="3.30.43.10">
    <property type="entry name" value="Uridine Diphospho-n-acetylenolpyruvylglucosamine Reductase, domain 2"/>
    <property type="match status" value="1"/>
</dbReference>
<evidence type="ECO:0000256" key="5">
    <source>
        <dbReference type="ARBA" id="ARBA00010485"/>
    </source>
</evidence>
<keyword evidence="17 20" id="KW-0961">Cell wall biogenesis/degradation</keyword>
<evidence type="ECO:0000256" key="20">
    <source>
        <dbReference type="HAMAP-Rule" id="MF_00037"/>
    </source>
</evidence>
<dbReference type="UniPathway" id="UPA00219"/>
<keyword evidence="23" id="KW-1185">Reference proteome</keyword>
<comment type="cofactor">
    <cofactor evidence="1 20">
        <name>FAD</name>
        <dbReference type="ChEBI" id="CHEBI:57692"/>
    </cofactor>
</comment>
<dbReference type="Pfam" id="PF02873">
    <property type="entry name" value="MurB_C"/>
    <property type="match status" value="1"/>
</dbReference>
<evidence type="ECO:0000256" key="17">
    <source>
        <dbReference type="ARBA" id="ARBA00023316"/>
    </source>
</evidence>
<dbReference type="SUPFAM" id="SSF56194">
    <property type="entry name" value="Uridine diphospho-N-Acetylenolpyruvylglucosamine reductase, MurB, C-terminal domain"/>
    <property type="match status" value="1"/>
</dbReference>
<dbReference type="InterPro" id="IPR036318">
    <property type="entry name" value="FAD-bd_PCMH-like_sf"/>
</dbReference>
<dbReference type="PANTHER" id="PTHR21071">
    <property type="entry name" value="UDP-N-ACETYLENOLPYRUVOYLGLUCOSAMINE REDUCTASE"/>
    <property type="match status" value="1"/>
</dbReference>
<dbReference type="InterPro" id="IPR016169">
    <property type="entry name" value="FAD-bd_PCMH_sub2"/>
</dbReference>
<organism evidence="22 23">
    <name type="scientific">Candidatus Thiodiazotropha endoloripes</name>
    <dbReference type="NCBI Taxonomy" id="1818881"/>
    <lineage>
        <taxon>Bacteria</taxon>
        <taxon>Pseudomonadati</taxon>
        <taxon>Pseudomonadota</taxon>
        <taxon>Gammaproteobacteria</taxon>
        <taxon>Chromatiales</taxon>
        <taxon>Sedimenticolaceae</taxon>
        <taxon>Candidatus Thiodiazotropha</taxon>
    </lineage>
</organism>
<evidence type="ECO:0000256" key="11">
    <source>
        <dbReference type="ARBA" id="ARBA00022827"/>
    </source>
</evidence>
<reference evidence="22 23" key="1">
    <citation type="submission" date="2016-03" db="EMBL/GenBank/DDBJ databases">
        <title>Chemosynthetic sulphur-oxidizing symbionts of marine invertebrate animals are capable of nitrogen fixation.</title>
        <authorList>
            <person name="Petersen J.M."/>
            <person name="Kemper A."/>
            <person name="Gruber-Vodicka H."/>
            <person name="Cardini U."/>
            <person name="Geest Mvander."/>
            <person name="Kleiner M."/>
            <person name="Bulgheresi S."/>
            <person name="Fussmann M."/>
            <person name="Herbold C."/>
            <person name="Seah B.K.B."/>
            <person name="Antony C.Paul."/>
            <person name="Liu D."/>
            <person name="Belitz A."/>
            <person name="Weber M."/>
        </authorList>
    </citation>
    <scope>NUCLEOTIDE SEQUENCE [LARGE SCALE GENOMIC DNA]</scope>
    <source>
        <strain evidence="22">G_D</strain>
    </source>
</reference>
<comment type="catalytic activity">
    <reaction evidence="19 20">
        <text>UDP-N-acetyl-alpha-D-muramate + NADP(+) = UDP-N-acetyl-3-O-(1-carboxyvinyl)-alpha-D-glucosamine + NADPH + H(+)</text>
        <dbReference type="Rhea" id="RHEA:12248"/>
        <dbReference type="ChEBI" id="CHEBI:15378"/>
        <dbReference type="ChEBI" id="CHEBI:57783"/>
        <dbReference type="ChEBI" id="CHEBI:58349"/>
        <dbReference type="ChEBI" id="CHEBI:68483"/>
        <dbReference type="ChEBI" id="CHEBI:70757"/>
        <dbReference type="EC" id="1.3.1.98"/>
    </reaction>
</comment>
<comment type="similarity">
    <text evidence="5 20">Belongs to the MurB family.</text>
</comment>
<dbReference type="PROSITE" id="PS51387">
    <property type="entry name" value="FAD_PCMH"/>
    <property type="match status" value="1"/>
</dbReference>
<dbReference type="NCBIfam" id="TIGR00179">
    <property type="entry name" value="murB"/>
    <property type="match status" value="1"/>
</dbReference>
<dbReference type="PANTHER" id="PTHR21071:SF4">
    <property type="entry name" value="UDP-N-ACETYLENOLPYRUVOYLGLUCOSAMINE REDUCTASE"/>
    <property type="match status" value="1"/>
</dbReference>
<dbReference type="GO" id="GO:0071555">
    <property type="term" value="P:cell wall organization"/>
    <property type="evidence" value="ECO:0007669"/>
    <property type="project" value="UniProtKB-KW"/>
</dbReference>
<comment type="function">
    <text evidence="2 20">Cell wall formation.</text>
</comment>
<dbReference type="GO" id="GO:0005829">
    <property type="term" value="C:cytosol"/>
    <property type="evidence" value="ECO:0007669"/>
    <property type="project" value="TreeGrafter"/>
</dbReference>
<sequence>MMPVMKSQPLRGEMRLDEPLSKHTTWRVGGPAKHFYRPADRDDLVNFLAQLDEDEPLFWLGLGSNLLVRDGGFDGTVIATQGSLKECALLGDQRIYAEAGVSCAKVARVAARAGRCGVEFLAGIPGTMGGALAMNAGAFGGETWQRVEQVETIDRYGVVRQRETTDFQVGYRHVSRPEGEWFLSAQLSLLAGDVAAAQEKIRALLAKRSATQPTTQPSCGSVFRNPPGDHAARLIESIGLKGRQLGGAQVSEKHANFIVNTGDATAADIETLIETVQREVKAATGIDLITEVHRLGGPK</sequence>
<evidence type="ECO:0000256" key="4">
    <source>
        <dbReference type="ARBA" id="ARBA00004752"/>
    </source>
</evidence>
<evidence type="ECO:0000256" key="1">
    <source>
        <dbReference type="ARBA" id="ARBA00001974"/>
    </source>
</evidence>
<dbReference type="InterPro" id="IPR003170">
    <property type="entry name" value="MurB"/>
</dbReference>
<evidence type="ECO:0000256" key="18">
    <source>
        <dbReference type="ARBA" id="ARBA00031026"/>
    </source>
</evidence>
<keyword evidence="10 20" id="KW-0285">Flavoprotein</keyword>
<evidence type="ECO:0000256" key="14">
    <source>
        <dbReference type="ARBA" id="ARBA00022984"/>
    </source>
</evidence>